<dbReference type="Proteomes" id="UP001377337">
    <property type="component" value="Chromosome"/>
</dbReference>
<reference evidence="2 3" key="1">
    <citation type="submission" date="2024-02" db="EMBL/GenBank/DDBJ databases">
        <title>Seven novel Bacillus-like species.</title>
        <authorList>
            <person name="Liu G."/>
        </authorList>
    </citation>
    <scope>NUCLEOTIDE SEQUENCE [LARGE SCALE GENOMIC DNA]</scope>
    <source>
        <strain evidence="2 3">FJAT-52054</strain>
    </source>
</reference>
<feature type="transmembrane region" description="Helical" evidence="1">
    <location>
        <begin position="148"/>
        <end position="166"/>
    </location>
</feature>
<dbReference type="RefSeq" id="WP_338781512.1">
    <property type="nucleotide sequence ID" value="NZ_CP147407.1"/>
</dbReference>
<accession>A0ABZ2NM55</accession>
<name>A0ABZ2NM55_9BACI</name>
<feature type="transmembrane region" description="Helical" evidence="1">
    <location>
        <begin position="73"/>
        <end position="90"/>
    </location>
</feature>
<dbReference type="EMBL" id="CP147407">
    <property type="protein sequence ID" value="WXB98459.1"/>
    <property type="molecule type" value="Genomic_DNA"/>
</dbReference>
<evidence type="ECO:0000313" key="2">
    <source>
        <dbReference type="EMBL" id="WXB98459.1"/>
    </source>
</evidence>
<keyword evidence="1" id="KW-1133">Transmembrane helix</keyword>
<gene>
    <name evidence="2" type="ORF">WCV65_08290</name>
</gene>
<evidence type="ECO:0008006" key="4">
    <source>
        <dbReference type="Google" id="ProtNLM"/>
    </source>
</evidence>
<evidence type="ECO:0000256" key="1">
    <source>
        <dbReference type="SAM" id="Phobius"/>
    </source>
</evidence>
<keyword evidence="1" id="KW-0812">Transmembrane</keyword>
<sequence>MKWLWFILVAYALFLAPGQGGLQDPVLKSLLAGNYKELDPLIMMVFSFLGIFPIVWSGLYLRQDHYSVPAWPFALLSFGLGAFSLLPYLFFKGKDRKKRSNVRRAGRILLSNLVILPLLLATLSLYVYGLFQGRFSAYQEAFMQSKLVSVKTADFIVLVIYSYWWMKREKPGSEKWCLFPLAGLHIAILQSKRSHHSGIEDKS</sequence>
<feature type="transmembrane region" description="Helical" evidence="1">
    <location>
        <begin position="110"/>
        <end position="128"/>
    </location>
</feature>
<keyword evidence="3" id="KW-1185">Reference proteome</keyword>
<dbReference type="PANTHER" id="PTHR36009">
    <property type="match status" value="1"/>
</dbReference>
<evidence type="ECO:0000313" key="3">
    <source>
        <dbReference type="Proteomes" id="UP001377337"/>
    </source>
</evidence>
<feature type="transmembrane region" description="Helical" evidence="1">
    <location>
        <begin position="40"/>
        <end position="61"/>
    </location>
</feature>
<protein>
    <recommendedName>
        <fullName evidence="4">DUF2834 domain-containing protein</fullName>
    </recommendedName>
</protein>
<dbReference type="PANTHER" id="PTHR36009:SF3">
    <property type="entry name" value="TRANSMEMBRANE PROTEIN"/>
    <property type="match status" value="1"/>
</dbReference>
<organism evidence="2 3">
    <name type="scientific">Metabacillus sediminis</name>
    <dbReference type="NCBI Taxonomy" id="3117746"/>
    <lineage>
        <taxon>Bacteria</taxon>
        <taxon>Bacillati</taxon>
        <taxon>Bacillota</taxon>
        <taxon>Bacilli</taxon>
        <taxon>Bacillales</taxon>
        <taxon>Bacillaceae</taxon>
        <taxon>Metabacillus</taxon>
    </lineage>
</organism>
<proteinExistence type="predicted"/>
<keyword evidence="1" id="KW-0472">Membrane</keyword>